<dbReference type="EMBL" id="MEUX01000001">
    <property type="protein sequence ID" value="OGC48077.1"/>
    <property type="molecule type" value="Genomic_DNA"/>
</dbReference>
<dbReference type="AlphaFoldDB" id="A0A1F4USY8"/>
<evidence type="ECO:0000313" key="4">
    <source>
        <dbReference type="Proteomes" id="UP000176444"/>
    </source>
</evidence>
<evidence type="ECO:0000259" key="2">
    <source>
        <dbReference type="Pfam" id="PF00275"/>
    </source>
</evidence>
<keyword evidence="1" id="KW-0808">Transferase</keyword>
<protein>
    <recommendedName>
        <fullName evidence="2">Enolpyruvate transferase domain-containing protein</fullName>
    </recommendedName>
</protein>
<dbReference type="Proteomes" id="UP000176444">
    <property type="component" value="Unassembled WGS sequence"/>
</dbReference>
<dbReference type="SUPFAM" id="SSF55205">
    <property type="entry name" value="EPT/RTPC-like"/>
    <property type="match status" value="1"/>
</dbReference>
<dbReference type="InterPro" id="IPR001986">
    <property type="entry name" value="Enolpyruvate_Tfrase_dom"/>
</dbReference>
<proteinExistence type="predicted"/>
<reference evidence="3 4" key="1">
    <citation type="journal article" date="2016" name="Nat. Commun.">
        <title>Thousands of microbial genomes shed light on interconnected biogeochemical processes in an aquifer system.</title>
        <authorList>
            <person name="Anantharaman K."/>
            <person name="Brown C.T."/>
            <person name="Hug L.A."/>
            <person name="Sharon I."/>
            <person name="Castelle C.J."/>
            <person name="Probst A.J."/>
            <person name="Thomas B.C."/>
            <person name="Singh A."/>
            <person name="Wilkins M.J."/>
            <person name="Karaoz U."/>
            <person name="Brodie E.L."/>
            <person name="Williams K.H."/>
            <person name="Hubbard S.S."/>
            <person name="Banfield J.F."/>
        </authorList>
    </citation>
    <scope>NUCLEOTIDE SEQUENCE [LARGE SCALE GENOMIC DNA]</scope>
</reference>
<sequence>MAEVKTDSIKIKGQAILHGNVYLSGDPLSSIFYICFALFNEQKARIKNVPRCKLFLDFLSSIERLGISVNWEDESVITVDGTGELRENLVSLFDGSEYGFAQVLIPILLRRNRECEVHPELRTEVKFYRELGVLVKVNYNILNLKLPLDANFDIRKNFNLIHADPYLIASRLFTSYLFNNLSVEYDKHDARFNFYNEIIINEKASDFVEYKVSFSQPEFNLYASIASFSNGEVSLNNFDLSESLNFLLSIDSIGFRYEVMQNAIKIWYVGFDENAIIDWSSHSFNSIAHLILLLAKTTRKTTKIITVSYPNINSLITDLNIMGCRIEAKEGKKGYSLITIKPPSAFSSVKNDVSDLDVGSAVLAFACFYSGNSRISGFEVISEYMPYLIDNLKSLNIDISKK</sequence>
<comment type="caution">
    <text evidence="3">The sequence shown here is derived from an EMBL/GenBank/DDBJ whole genome shotgun (WGS) entry which is preliminary data.</text>
</comment>
<dbReference type="InterPro" id="IPR036968">
    <property type="entry name" value="Enolpyruvate_Tfrase_sf"/>
</dbReference>
<feature type="domain" description="Enolpyruvate transferase" evidence="2">
    <location>
        <begin position="6"/>
        <end position="84"/>
    </location>
</feature>
<name>A0A1F4USY8_UNCKA</name>
<accession>A0A1F4USY8</accession>
<dbReference type="InterPro" id="IPR013792">
    <property type="entry name" value="RNA3'P_cycl/enolpyr_Trfase_a/b"/>
</dbReference>
<evidence type="ECO:0000256" key="1">
    <source>
        <dbReference type="ARBA" id="ARBA00022679"/>
    </source>
</evidence>
<evidence type="ECO:0000313" key="3">
    <source>
        <dbReference type="EMBL" id="OGC48077.1"/>
    </source>
</evidence>
<organism evidence="3 4">
    <name type="scientific">candidate division WWE3 bacterium RIFCSPHIGHO2_01_FULL_35_17</name>
    <dbReference type="NCBI Taxonomy" id="1802614"/>
    <lineage>
        <taxon>Bacteria</taxon>
        <taxon>Katanobacteria</taxon>
    </lineage>
</organism>
<dbReference type="Gene3D" id="3.65.10.10">
    <property type="entry name" value="Enolpyruvate transferase domain"/>
    <property type="match status" value="2"/>
</dbReference>
<dbReference type="GO" id="GO:0016765">
    <property type="term" value="F:transferase activity, transferring alkyl or aryl (other than methyl) groups"/>
    <property type="evidence" value="ECO:0007669"/>
    <property type="project" value="InterPro"/>
</dbReference>
<dbReference type="Pfam" id="PF00275">
    <property type="entry name" value="EPSP_synthase"/>
    <property type="match status" value="1"/>
</dbReference>
<gene>
    <name evidence="3" type="ORF">A2713_01215</name>
</gene>